<dbReference type="InterPro" id="IPR046346">
    <property type="entry name" value="Aminoacid_DH-like_N_sf"/>
</dbReference>
<dbReference type="EMBL" id="QGMJ01000351">
    <property type="protein sequence ID" value="TVY37419.1"/>
    <property type="molecule type" value="Genomic_DNA"/>
</dbReference>
<dbReference type="PANTHER" id="PTHR21089">
    <property type="entry name" value="SHIKIMATE DEHYDROGENASE"/>
    <property type="match status" value="1"/>
</dbReference>
<dbReference type="SUPFAM" id="SSF51735">
    <property type="entry name" value="NAD(P)-binding Rossmann-fold domains"/>
    <property type="match status" value="1"/>
</dbReference>
<dbReference type="Gene3D" id="3.40.50.10860">
    <property type="entry name" value="Leucine Dehydrogenase, chain A, domain 1"/>
    <property type="match status" value="1"/>
</dbReference>
<dbReference type="AlphaFoldDB" id="A0A8H8RN87"/>
<dbReference type="OrthoDB" id="204377at2759"/>
<evidence type="ECO:0000259" key="1">
    <source>
        <dbReference type="Pfam" id="PF08501"/>
    </source>
</evidence>
<dbReference type="InterPro" id="IPR022893">
    <property type="entry name" value="Shikimate_DH_fam"/>
</dbReference>
<gene>
    <name evidence="2" type="primary">qa-3</name>
    <name evidence="2" type="ORF">LSUB1_G005465</name>
</gene>
<proteinExistence type="predicted"/>
<protein>
    <submittedName>
        <fullName evidence="2">Quinate dehydrogenase</fullName>
    </submittedName>
</protein>
<dbReference type="Gene3D" id="3.40.50.720">
    <property type="entry name" value="NAD(P)-binding Rossmann-like Domain"/>
    <property type="match status" value="1"/>
</dbReference>
<organism evidence="2 3">
    <name type="scientific">Lachnellula subtilissima</name>
    <dbReference type="NCBI Taxonomy" id="602034"/>
    <lineage>
        <taxon>Eukaryota</taxon>
        <taxon>Fungi</taxon>
        <taxon>Dikarya</taxon>
        <taxon>Ascomycota</taxon>
        <taxon>Pezizomycotina</taxon>
        <taxon>Leotiomycetes</taxon>
        <taxon>Helotiales</taxon>
        <taxon>Lachnaceae</taxon>
        <taxon>Lachnellula</taxon>
    </lineage>
</organism>
<dbReference type="GO" id="GO:0004764">
    <property type="term" value="F:shikimate 3-dehydrogenase (NADP+) activity"/>
    <property type="evidence" value="ECO:0007669"/>
    <property type="project" value="InterPro"/>
</dbReference>
<dbReference type="Pfam" id="PF08501">
    <property type="entry name" value="Shikimate_dh_N"/>
    <property type="match status" value="1"/>
</dbReference>
<dbReference type="SUPFAM" id="SSF53223">
    <property type="entry name" value="Aminoacid dehydrogenase-like, N-terminal domain"/>
    <property type="match status" value="1"/>
</dbReference>
<comment type="caution">
    <text evidence="2">The sequence shown here is derived from an EMBL/GenBank/DDBJ whole genome shotgun (WGS) entry which is preliminary data.</text>
</comment>
<keyword evidence="3" id="KW-1185">Reference proteome</keyword>
<evidence type="ECO:0000313" key="3">
    <source>
        <dbReference type="Proteomes" id="UP000462212"/>
    </source>
</evidence>
<dbReference type="InterPro" id="IPR013708">
    <property type="entry name" value="Shikimate_DH-bd_N"/>
</dbReference>
<dbReference type="GO" id="GO:0009423">
    <property type="term" value="P:chorismate biosynthetic process"/>
    <property type="evidence" value="ECO:0007669"/>
    <property type="project" value="TreeGrafter"/>
</dbReference>
<dbReference type="GO" id="GO:0019632">
    <property type="term" value="P:shikimate metabolic process"/>
    <property type="evidence" value="ECO:0007669"/>
    <property type="project" value="TreeGrafter"/>
</dbReference>
<feature type="domain" description="Shikimate dehydrogenase substrate binding N-terminal" evidence="1">
    <location>
        <begin position="82"/>
        <end position="162"/>
    </location>
</feature>
<dbReference type="InterPro" id="IPR036291">
    <property type="entry name" value="NAD(P)-bd_dom_sf"/>
</dbReference>
<name>A0A8H8RN87_9HELO</name>
<dbReference type="PANTHER" id="PTHR21089:SF1">
    <property type="entry name" value="BIFUNCTIONAL 3-DEHYDROQUINATE DEHYDRATASE_SHIKIMATE DEHYDROGENASE, CHLOROPLASTIC"/>
    <property type="match status" value="1"/>
</dbReference>
<evidence type="ECO:0000313" key="2">
    <source>
        <dbReference type="EMBL" id="TVY37419.1"/>
    </source>
</evidence>
<reference evidence="2 3" key="1">
    <citation type="submission" date="2018-05" db="EMBL/GenBank/DDBJ databases">
        <title>Genome sequencing and assembly of the regulated plant pathogen Lachnellula willkommii and related sister species for the development of diagnostic species identification markers.</title>
        <authorList>
            <person name="Giroux E."/>
            <person name="Bilodeau G."/>
        </authorList>
    </citation>
    <scope>NUCLEOTIDE SEQUENCE [LARGE SCALE GENOMIC DNA]</scope>
    <source>
        <strain evidence="2 3">CBS 197.66</strain>
    </source>
</reference>
<dbReference type="Proteomes" id="UP000462212">
    <property type="component" value="Unassembled WGS sequence"/>
</dbReference>
<accession>A0A8H8RN87</accession>
<sequence length="374" mass="41245">MLSGPDSTVVQRNCHLFSVPSPGTSIYLLVQNLYTPSIPKSSKIKMSRAQIKSQSTFTLSPPVSPAAPPVPSTDHLDRVSYLFGHPISHSLSPLLHDTIYSALDLNYAQHLYETRSLTACLALVHSPKFFGASVTMPHKVAVIPFLDMLTPEGEAIGAVNTIFLRDHPDGRRLLCGTNTDCIGIREAILQNVRKETVSEMRGRRGVVIGGGGTCRAAVYTLKTYMGCDEVYLVNRDRSEVEQVVKECKSKGFGDGLRFVESVEEAERLQGPKVVVSAIPDIPPKSEAEIRTRKIVQTLFGKEKGVILEMCYHPSPDTAIARIARTNEWQVIEGTEAMIWQGLEQEKVWLKKKVDALPVEKVKQVIAAKLTKPSL</sequence>